<dbReference type="OrthoDB" id="1741717at2759"/>
<feature type="compositionally biased region" description="Low complexity" evidence="6">
    <location>
        <begin position="178"/>
        <end position="202"/>
    </location>
</feature>
<evidence type="ECO:0000256" key="6">
    <source>
        <dbReference type="SAM" id="MobiDB-lite"/>
    </source>
</evidence>
<reference evidence="8 9" key="1">
    <citation type="submission" date="2020-12" db="EMBL/GenBank/DDBJ databases">
        <title>Metabolic potential, ecology and presence of endohyphal bacteria is reflected in genomic diversity of Mucoromycotina.</title>
        <authorList>
            <person name="Muszewska A."/>
            <person name="Okrasinska A."/>
            <person name="Steczkiewicz K."/>
            <person name="Drgas O."/>
            <person name="Orlowska M."/>
            <person name="Perlinska-Lenart U."/>
            <person name="Aleksandrzak-Piekarczyk T."/>
            <person name="Szatraj K."/>
            <person name="Zielenkiewicz U."/>
            <person name="Pilsyk S."/>
            <person name="Malc E."/>
            <person name="Mieczkowski P."/>
            <person name="Kruszewska J.S."/>
            <person name="Biernat P."/>
            <person name="Pawlowska J."/>
        </authorList>
    </citation>
    <scope>NUCLEOTIDE SEQUENCE [LARGE SCALE GENOMIC DNA]</scope>
    <source>
        <strain evidence="8 9">CBS 142.35</strain>
    </source>
</reference>
<dbReference type="Proteomes" id="UP000646827">
    <property type="component" value="Unassembled WGS sequence"/>
</dbReference>
<dbReference type="Gene3D" id="2.60.40.1970">
    <property type="entry name" value="YEATS domain"/>
    <property type="match status" value="1"/>
</dbReference>
<evidence type="ECO:0000256" key="4">
    <source>
        <dbReference type="ARBA" id="ARBA00023242"/>
    </source>
</evidence>
<evidence type="ECO:0000259" key="7">
    <source>
        <dbReference type="PROSITE" id="PS51037"/>
    </source>
</evidence>
<sequence>MELTQDIKIICQNSIIKGTGAQTFDGHPLRNWKIKLVAVDNGKEKKGRLSELLDHVEYILHPTFTDPRRVVTKEPYLLQEKGWGEFDMRIVLYFVNNIANTELLSFDLNFTQAQYSVTKTVVFQSPVPELVNILSREPAPLPPAKKRRSNSTEKSRKSSIIKSPISPKNVTSTTGMDSLSGTSLSPTTPYLQQQQQQQQQQQGISGNSYSASPQPNSFTSPSNGVINSPYDYTQNIKTPQATSATAEYDSLHNYFPDLSDDPRSRPALQQQQYDNNNNNSNNNTQDQYNRRRKNKSNNNSNNNNSNRKQNGHRGHPSDTNGDDKNEDDESRIVDDVYSESDLDHIDPIHGEPLSTDLRRAWGIPEHVNMLELAKRISSLDGEKLAEIRSIVDRYKTSGMGVTVEDNEVVVDLYSLGPDLLTRLWNFTH</sequence>
<dbReference type="Pfam" id="PF17035">
    <property type="entry name" value="BET"/>
    <property type="match status" value="1"/>
</dbReference>
<feature type="compositionally biased region" description="Polar residues" evidence="6">
    <location>
        <begin position="203"/>
        <end position="233"/>
    </location>
</feature>
<dbReference type="GO" id="GO:0000785">
    <property type="term" value="C:chromatin"/>
    <property type="evidence" value="ECO:0007669"/>
    <property type="project" value="UniProtKB-ARBA"/>
</dbReference>
<evidence type="ECO:0000256" key="1">
    <source>
        <dbReference type="ARBA" id="ARBA00022408"/>
    </source>
</evidence>
<dbReference type="InterPro" id="IPR027353">
    <property type="entry name" value="NET_dom"/>
</dbReference>
<evidence type="ECO:0000256" key="2">
    <source>
        <dbReference type="ARBA" id="ARBA00023015"/>
    </source>
</evidence>
<feature type="compositionally biased region" description="Low complexity" evidence="6">
    <location>
        <begin position="269"/>
        <end position="287"/>
    </location>
</feature>
<evidence type="ECO:0000256" key="5">
    <source>
        <dbReference type="PROSITE-ProRule" id="PRU00376"/>
    </source>
</evidence>
<evidence type="ECO:0000313" key="9">
    <source>
        <dbReference type="Proteomes" id="UP000646827"/>
    </source>
</evidence>
<evidence type="ECO:0000313" key="8">
    <source>
        <dbReference type="EMBL" id="KAG2226386.1"/>
    </source>
</evidence>
<dbReference type="CDD" id="cd16905">
    <property type="entry name" value="YEATS_Taf14_like"/>
    <property type="match status" value="1"/>
</dbReference>
<name>A0A8H7VKS3_9FUNG</name>
<feature type="domain" description="YEATS" evidence="7">
    <location>
        <begin position="1"/>
        <end position="137"/>
    </location>
</feature>
<dbReference type="GO" id="GO:0006355">
    <property type="term" value="P:regulation of DNA-templated transcription"/>
    <property type="evidence" value="ECO:0007669"/>
    <property type="project" value="InterPro"/>
</dbReference>
<proteinExistence type="predicted"/>
<feature type="compositionally biased region" description="Low complexity" evidence="6">
    <location>
        <begin position="158"/>
        <end position="168"/>
    </location>
</feature>
<evidence type="ECO:0000256" key="3">
    <source>
        <dbReference type="ARBA" id="ARBA00023163"/>
    </source>
</evidence>
<comment type="caution">
    <text evidence="8">The sequence shown here is derived from an EMBL/GenBank/DDBJ whole genome shotgun (WGS) entry which is preliminary data.</text>
</comment>
<dbReference type="PANTHER" id="PTHR47573:SF1">
    <property type="entry name" value="PROTEIN AF-9 HOMOLOG"/>
    <property type="match status" value="1"/>
</dbReference>
<feature type="region of interest" description="Disordered" evidence="6">
    <location>
        <begin position="138"/>
        <end position="233"/>
    </location>
</feature>
<dbReference type="AlphaFoldDB" id="A0A8H7VKS3"/>
<feature type="region of interest" description="Disordered" evidence="6">
    <location>
        <begin position="252"/>
        <end position="329"/>
    </location>
</feature>
<dbReference type="PROSITE" id="PS51037">
    <property type="entry name" value="YEATS"/>
    <property type="match status" value="1"/>
</dbReference>
<keyword evidence="2" id="KW-0805">Transcription regulation</keyword>
<accession>A0A8H7VKS3</accession>
<protein>
    <recommendedName>
        <fullName evidence="1">Protein AF-9 homolog</fullName>
    </recommendedName>
</protein>
<dbReference type="GO" id="GO:0005634">
    <property type="term" value="C:nucleus"/>
    <property type="evidence" value="ECO:0007669"/>
    <property type="project" value="UniProtKB-SubCell"/>
</dbReference>
<organism evidence="8 9">
    <name type="scientific">Circinella minor</name>
    <dbReference type="NCBI Taxonomy" id="1195481"/>
    <lineage>
        <taxon>Eukaryota</taxon>
        <taxon>Fungi</taxon>
        <taxon>Fungi incertae sedis</taxon>
        <taxon>Mucoromycota</taxon>
        <taxon>Mucoromycotina</taxon>
        <taxon>Mucoromycetes</taxon>
        <taxon>Mucorales</taxon>
        <taxon>Lichtheimiaceae</taxon>
        <taxon>Circinella</taxon>
    </lineage>
</organism>
<dbReference type="InterPro" id="IPR038704">
    <property type="entry name" value="YEAST_sf"/>
</dbReference>
<gene>
    <name evidence="8" type="ORF">INT45_000554</name>
</gene>
<keyword evidence="4 5" id="KW-0539">Nucleus</keyword>
<dbReference type="InterPro" id="IPR055129">
    <property type="entry name" value="YEATS_dom"/>
</dbReference>
<dbReference type="EMBL" id="JAEPRB010000017">
    <property type="protein sequence ID" value="KAG2226386.1"/>
    <property type="molecule type" value="Genomic_DNA"/>
</dbReference>
<comment type="subcellular location">
    <subcellularLocation>
        <location evidence="5">Nucleus</location>
    </subcellularLocation>
</comment>
<feature type="compositionally biased region" description="Low complexity" evidence="6">
    <location>
        <begin position="296"/>
        <end position="308"/>
    </location>
</feature>
<dbReference type="Pfam" id="PF03366">
    <property type="entry name" value="YEATS"/>
    <property type="match status" value="1"/>
</dbReference>
<dbReference type="InterPro" id="IPR005033">
    <property type="entry name" value="YEATS"/>
</dbReference>
<dbReference type="PANTHER" id="PTHR47573">
    <property type="entry name" value="PROTEIN AF-9 HOMOLOG"/>
    <property type="match status" value="1"/>
</dbReference>
<keyword evidence="3" id="KW-0804">Transcription</keyword>
<keyword evidence="9" id="KW-1185">Reference proteome</keyword>